<protein>
    <recommendedName>
        <fullName evidence="4">DUF3887 domain-containing protein</fullName>
    </recommendedName>
</protein>
<reference evidence="2 3" key="1">
    <citation type="submission" date="2013-09" db="EMBL/GenBank/DDBJ databases">
        <title>Biodegradation of hydrocarbons in the deep terrestrial subsurface : characterization of a microbial consortium composed of two Desulfotomaculum species originating from a deep geological formation.</title>
        <authorList>
            <person name="Aullo T."/>
            <person name="Berlendis S."/>
            <person name="Lascourreges J.-F."/>
            <person name="Dessort D."/>
            <person name="Saint-Laurent S."/>
            <person name="Schraauwers B."/>
            <person name="Mas J."/>
            <person name="Magot M."/>
            <person name="Ranchou-Peyruse A."/>
        </authorList>
    </citation>
    <scope>NUCLEOTIDE SEQUENCE [LARGE SCALE GENOMIC DNA]</scope>
    <source>
        <strain evidence="2 3">Bs107</strain>
    </source>
</reference>
<sequence length="133" mass="14409">MKRLLIVLLLLVFTITGCSAPQGSEPAKKQFTEQDVRNAVTELVEGINNGDIEVVKKYVGAAGPIAEKLVEKLRNNVKHSNIRDISINGTTAQATVTLEVVPLAMKKDVTLTFDVTDALLLNNQLGLLSILLN</sequence>
<evidence type="ECO:0000313" key="3">
    <source>
        <dbReference type="Proteomes" id="UP000222564"/>
    </source>
</evidence>
<evidence type="ECO:0008006" key="4">
    <source>
        <dbReference type="Google" id="ProtNLM"/>
    </source>
</evidence>
<dbReference type="EMBL" id="AWQQ01000042">
    <property type="protein sequence ID" value="PHJ38780.1"/>
    <property type="molecule type" value="Genomic_DNA"/>
</dbReference>
<organism evidence="2 3">
    <name type="scientific">Desulforamulus profundi</name>
    <dbReference type="NCBI Taxonomy" id="1383067"/>
    <lineage>
        <taxon>Bacteria</taxon>
        <taxon>Bacillati</taxon>
        <taxon>Bacillota</taxon>
        <taxon>Clostridia</taxon>
        <taxon>Eubacteriales</taxon>
        <taxon>Peptococcaceae</taxon>
        <taxon>Desulforamulus</taxon>
    </lineage>
</organism>
<dbReference type="PROSITE" id="PS51257">
    <property type="entry name" value="PROKAR_LIPOPROTEIN"/>
    <property type="match status" value="1"/>
</dbReference>
<evidence type="ECO:0000256" key="1">
    <source>
        <dbReference type="SAM" id="SignalP"/>
    </source>
</evidence>
<feature type="signal peptide" evidence="1">
    <location>
        <begin position="1"/>
        <end position="20"/>
    </location>
</feature>
<name>A0A2C6LJP5_9FIRM</name>
<accession>A0A2C6LJP5</accession>
<comment type="caution">
    <text evidence="2">The sequence shown here is derived from an EMBL/GenBank/DDBJ whole genome shotgun (WGS) entry which is preliminary data.</text>
</comment>
<gene>
    <name evidence="2" type="ORF">P378_07160</name>
</gene>
<evidence type="ECO:0000313" key="2">
    <source>
        <dbReference type="EMBL" id="PHJ38780.1"/>
    </source>
</evidence>
<dbReference type="Proteomes" id="UP000222564">
    <property type="component" value="Unassembled WGS sequence"/>
</dbReference>
<feature type="chain" id="PRO_5038881311" description="DUF3887 domain-containing protein" evidence="1">
    <location>
        <begin position="21"/>
        <end position="133"/>
    </location>
</feature>
<dbReference type="OrthoDB" id="1808853at2"/>
<proteinExistence type="predicted"/>
<keyword evidence="3" id="KW-1185">Reference proteome</keyword>
<dbReference type="AlphaFoldDB" id="A0A2C6LJP5"/>
<keyword evidence="1" id="KW-0732">Signal</keyword>